<dbReference type="CDD" id="cd00311">
    <property type="entry name" value="TIM"/>
    <property type="match status" value="1"/>
</dbReference>
<dbReference type="GO" id="GO:0006096">
    <property type="term" value="P:glycolytic process"/>
    <property type="evidence" value="ECO:0007669"/>
    <property type="project" value="UniProtKB-UniPathway"/>
</dbReference>
<dbReference type="SUPFAM" id="SSF51351">
    <property type="entry name" value="Triosephosphate isomerase (TIM)"/>
    <property type="match status" value="1"/>
</dbReference>
<dbReference type="GO" id="GO:0004807">
    <property type="term" value="F:triose-phosphate isomerase activity"/>
    <property type="evidence" value="ECO:0007669"/>
    <property type="project" value="UniProtKB-EC"/>
</dbReference>
<dbReference type="AlphaFoldDB" id="A0A4P0Y4D0"/>
<dbReference type="UniPathway" id="UPA00138"/>
<evidence type="ECO:0000256" key="2">
    <source>
        <dbReference type="ARBA" id="ARBA00023235"/>
    </source>
</evidence>
<dbReference type="PANTHER" id="PTHR21139">
    <property type="entry name" value="TRIOSEPHOSPHATE ISOMERASE"/>
    <property type="match status" value="1"/>
</dbReference>
<keyword evidence="2 3" id="KW-0413">Isomerase</keyword>
<dbReference type="UniPathway" id="UPA00109">
    <property type="reaction ID" value="UER00189"/>
</dbReference>
<organism evidence="4">
    <name type="scientific">Klebsiella pneumoniae</name>
    <dbReference type="NCBI Taxonomy" id="573"/>
    <lineage>
        <taxon>Bacteria</taxon>
        <taxon>Pseudomonadati</taxon>
        <taxon>Pseudomonadota</taxon>
        <taxon>Gammaproteobacteria</taxon>
        <taxon>Enterobacterales</taxon>
        <taxon>Enterobacteriaceae</taxon>
        <taxon>Klebsiella/Raoultella group</taxon>
        <taxon>Klebsiella</taxon>
        <taxon>Klebsiella pneumoniae complex</taxon>
    </lineage>
</organism>
<dbReference type="InterPro" id="IPR000652">
    <property type="entry name" value="Triosephosphate_isomerase"/>
</dbReference>
<protein>
    <recommendedName>
        <fullName evidence="3">Triosephosphate isomerase</fullName>
        <ecNumber evidence="3">5.3.1.1</ecNumber>
    </recommendedName>
</protein>
<comment type="subunit">
    <text evidence="3">Homodimer.</text>
</comment>
<name>A0A4P0Y4D0_KLEPN</name>
<dbReference type="PROSITE" id="PS51440">
    <property type="entry name" value="TIM_2"/>
    <property type="match status" value="1"/>
</dbReference>
<dbReference type="GO" id="GO:0019563">
    <property type="term" value="P:glycerol catabolic process"/>
    <property type="evidence" value="ECO:0007669"/>
    <property type="project" value="TreeGrafter"/>
</dbReference>
<proteinExistence type="inferred from homology"/>
<dbReference type="EC" id="5.3.1.1" evidence="3"/>
<dbReference type="GO" id="GO:0005829">
    <property type="term" value="C:cytosol"/>
    <property type="evidence" value="ECO:0007669"/>
    <property type="project" value="TreeGrafter"/>
</dbReference>
<dbReference type="Pfam" id="PF00121">
    <property type="entry name" value="TIM"/>
    <property type="match status" value="1"/>
</dbReference>
<dbReference type="EMBL" id="CABDVL010000003">
    <property type="protein sequence ID" value="VTM54466.1"/>
    <property type="molecule type" value="Genomic_DNA"/>
</dbReference>
<accession>A0A4P0Y4D0</accession>
<dbReference type="InterPro" id="IPR035990">
    <property type="entry name" value="TIM_sf"/>
</dbReference>
<evidence type="ECO:0000256" key="3">
    <source>
        <dbReference type="RuleBase" id="RU363013"/>
    </source>
</evidence>
<dbReference type="InterPro" id="IPR013785">
    <property type="entry name" value="Aldolase_TIM"/>
</dbReference>
<comment type="similarity">
    <text evidence="1 3">Belongs to the triosephosphate isomerase family.</text>
</comment>
<keyword evidence="3" id="KW-0312">Gluconeogenesis</keyword>
<evidence type="ECO:0000256" key="1">
    <source>
        <dbReference type="ARBA" id="ARBA00007422"/>
    </source>
</evidence>
<comment type="pathway">
    <text evidence="3">Carbohydrate biosynthesis; gluconeogenesis.</text>
</comment>
<comment type="subcellular location">
    <subcellularLocation>
        <location evidence="3">Cytoplasm</location>
    </subcellularLocation>
</comment>
<dbReference type="Proteomes" id="UP000507695">
    <property type="component" value="Unassembled WGS sequence"/>
</dbReference>
<evidence type="ECO:0000313" key="4">
    <source>
        <dbReference type="EMBL" id="VTM54466.1"/>
    </source>
</evidence>
<keyword evidence="3" id="KW-0963">Cytoplasm</keyword>
<dbReference type="Gene3D" id="3.20.20.70">
    <property type="entry name" value="Aldolase class I"/>
    <property type="match status" value="1"/>
</dbReference>
<comment type="catalytic activity">
    <reaction evidence="3">
        <text>D-glyceraldehyde 3-phosphate = dihydroxyacetone phosphate</text>
        <dbReference type="Rhea" id="RHEA:18585"/>
        <dbReference type="ChEBI" id="CHEBI:57642"/>
        <dbReference type="ChEBI" id="CHEBI:59776"/>
        <dbReference type="EC" id="5.3.1.1"/>
    </reaction>
</comment>
<keyword evidence="3" id="KW-0324">Glycolysis</keyword>
<dbReference type="GO" id="GO:0006094">
    <property type="term" value="P:gluconeogenesis"/>
    <property type="evidence" value="ECO:0007669"/>
    <property type="project" value="UniProtKB-UniPathway"/>
</dbReference>
<reference evidence="4" key="1">
    <citation type="submission" date="2019-04" db="EMBL/GenBank/DDBJ databases">
        <authorList>
            <consortium name="Pathogen Informatics"/>
        </authorList>
    </citation>
    <scope>NUCLEOTIDE SEQUENCE</scope>
    <source>
        <strain evidence="4">NCTC9183</strain>
    </source>
</reference>
<gene>
    <name evidence="4" type="primary">pgk</name>
    <name evidence="4" type="synonym">tpi</name>
    <name evidence="4" type="ORF">NCTC9183_03035</name>
</gene>
<dbReference type="PANTHER" id="PTHR21139:SF42">
    <property type="entry name" value="TRIOSEPHOSPHATE ISOMERASE"/>
    <property type="match status" value="1"/>
</dbReference>
<dbReference type="GO" id="GO:0046166">
    <property type="term" value="P:glyceraldehyde-3-phosphate biosynthetic process"/>
    <property type="evidence" value="ECO:0007669"/>
    <property type="project" value="TreeGrafter"/>
</dbReference>
<sequence length="267" mass="29099">MVTPIWLGTSWKMNKPLSQAMAWCETLAARMPEGCHPAIQPFVIPPFTAIQPVSHFLQTHQLPLLTGAQNMHEADQGAWTGEISAAMLAETGATLVELGHSERRAAFNESDAAINRKVHSALGHGLRPLICIGDSAEEKRWQVSRESVVRQMKIALYGLSHQQALRTLIAYEPVWAIGEHGTPASPQEAGCHSSGATSGALRAVWSRDGNPYPAALWRQRNAAKRGGIAAPAGDQWLVYRPRGLGRARLLRHCSTRYTGIYFAGAVI</sequence>
<comment type="pathway">
    <text evidence="3">Carbohydrate degradation; glycolysis; D-glyceraldehyde 3-phosphate from glycerone phosphate: step 1/1.</text>
</comment>